<name>D1FPR1_SIMNI</name>
<accession>D1FPR1</accession>
<protein>
    <submittedName>
        <fullName evidence="2">Vascular endothelial growth factor</fullName>
    </submittedName>
</protein>
<dbReference type="Gene3D" id="2.10.90.10">
    <property type="entry name" value="Cystine-knot cytokines"/>
    <property type="match status" value="1"/>
</dbReference>
<dbReference type="SUPFAM" id="SSF57501">
    <property type="entry name" value="Cystine-knot cytokines"/>
    <property type="match status" value="1"/>
</dbReference>
<dbReference type="PANTHER" id="PTHR21719">
    <property type="entry name" value="FI06402P-RELATED"/>
    <property type="match status" value="1"/>
</dbReference>
<dbReference type="Pfam" id="PF00341">
    <property type="entry name" value="PDGF"/>
    <property type="match status" value="1"/>
</dbReference>
<dbReference type="PROSITE" id="PS50278">
    <property type="entry name" value="PDGF_2"/>
    <property type="match status" value="1"/>
</dbReference>
<dbReference type="GO" id="GO:0008083">
    <property type="term" value="F:growth factor activity"/>
    <property type="evidence" value="ECO:0007669"/>
    <property type="project" value="InterPro"/>
</dbReference>
<proteinExistence type="evidence at transcript level"/>
<dbReference type="EMBL" id="EZ419811">
    <property type="protein sequence ID" value="ACZ28166.1"/>
    <property type="molecule type" value="mRNA"/>
</dbReference>
<dbReference type="GO" id="GO:0016020">
    <property type="term" value="C:membrane"/>
    <property type="evidence" value="ECO:0007669"/>
    <property type="project" value="InterPro"/>
</dbReference>
<dbReference type="InterPro" id="IPR000072">
    <property type="entry name" value="PDGF/VEGF_dom"/>
</dbReference>
<evidence type="ECO:0000259" key="1">
    <source>
        <dbReference type="PROSITE" id="PS50278"/>
    </source>
</evidence>
<evidence type="ECO:0000313" key="2">
    <source>
        <dbReference type="EMBL" id="ACZ28166.1"/>
    </source>
</evidence>
<organism evidence="2">
    <name type="scientific">Simulium nigrimanum</name>
    <name type="common">Black fly</name>
    <dbReference type="NCBI Taxonomy" id="683695"/>
    <lineage>
        <taxon>Eukaryota</taxon>
        <taxon>Metazoa</taxon>
        <taxon>Ecdysozoa</taxon>
        <taxon>Arthropoda</taxon>
        <taxon>Hexapoda</taxon>
        <taxon>Insecta</taxon>
        <taxon>Pterygota</taxon>
        <taxon>Neoptera</taxon>
        <taxon>Endopterygota</taxon>
        <taxon>Diptera</taxon>
        <taxon>Nematocera</taxon>
        <taxon>Chironomoidea</taxon>
        <taxon>Simuliidae</taxon>
        <taxon>Simulium</taxon>
    </lineage>
</organism>
<sequence>YKRYDYNYNFDSLATTTTTGRNFLASQFKYIQPSHFNVEEKIRSPLQTKSLNSGFSLDDMTYDYLDEEQDVERDNHNPNILKNKDDELIRSGVYEPGSLTEQKYNMLGTRTAVEKAHNEYINQRRNQHALADAHASKIQNEGACKLPKPRLVTVDRDPTKIYQPPCTLLHQCSDQTGCCYTFAKTCVAKSKETVKLPFLVTVIGSKKKAEIEELEFTNHTECHCVNRNFTHRSTTVIPTRLTENFDNRKPCICPSQFESRRKYGGECECDCFSVNAGCDWLKKGLEHFSLDDRRCM</sequence>
<dbReference type="PANTHER" id="PTHR21719:SF1">
    <property type="entry name" value="FI06402P-RELATED"/>
    <property type="match status" value="1"/>
</dbReference>
<feature type="domain" description="Platelet-derived growth factor (PDGF) family profile" evidence="1">
    <location>
        <begin position="161"/>
        <end position="229"/>
    </location>
</feature>
<dbReference type="GO" id="GO:0035099">
    <property type="term" value="P:hemocyte migration"/>
    <property type="evidence" value="ECO:0007669"/>
    <property type="project" value="TreeGrafter"/>
</dbReference>
<feature type="non-terminal residue" evidence="2">
    <location>
        <position position="1"/>
    </location>
</feature>
<dbReference type="AlphaFoldDB" id="D1FPR1"/>
<reference evidence="2" key="1">
    <citation type="submission" date="2009-10" db="EMBL/GenBank/DDBJ databases">
        <title>An Insight into the Sialotranscriptome of Simulium nigrimanum, a Black Fly Associated with Fogo Selvagem in South America.</title>
        <authorList>
            <person name="Ribeiro J.M.C."/>
            <person name="Valenzuela J.G."/>
            <person name="Pham V.M."/>
            <person name="Kleeman L."/>
            <person name="Barbian K.D."/>
            <person name="Favreau A.J."/>
            <person name="Eaton D.P."/>
            <person name="Aoki V."/>
            <person name="Hans-Filho G."/>
            <person name="Rivitti E.A."/>
            <person name="Diaz L.A."/>
        </authorList>
    </citation>
    <scope>NUCLEOTIDE SEQUENCE</scope>
    <source>
        <tissue evidence="2">Salivary glands</tissue>
    </source>
</reference>
<feature type="non-terminal residue" evidence="2">
    <location>
        <position position="296"/>
    </location>
</feature>
<dbReference type="InterPro" id="IPR029034">
    <property type="entry name" value="Cystine-knot_cytokine"/>
</dbReference>